<dbReference type="SMART" id="SM00355">
    <property type="entry name" value="ZnF_C2H2"/>
    <property type="match status" value="4"/>
</dbReference>
<dbReference type="GeneID" id="136082501"/>
<feature type="domain" description="C2H2-type" evidence="1">
    <location>
        <begin position="74"/>
        <end position="97"/>
    </location>
</feature>
<sequence>MLICRFCEFVTSSLTNYVQHNTLHSCAYDIPCGVEGCKWKFRTLGGFTTHMYRFHDQTNNRKLFSKFENIEMTGVCSVLTCKIELPFHKLLAHLKSHAKNRVLVTCPYEGYKQQYKVRSSFTAHLSRYHWIDRQLSYFNQIIPASEIISNPNDHPFINENIDRIEFHTNDVIHNIAFFVLKLQCQYHIPSTTVQYIAEEIFNLNTINQHQTEYILMKDLSSSIPDKELHDVMHQVRNRDAIAIGLSKEKDLLRSAYIRKEYFKKNLDFVEPLEISLGRNEHGLECHAYYIPIKETLQKLFNPLGSARIRHQILATYMVVGNLPPHLRTSFNNIYLVQLCRDKDLKSFSQATIFKELLRDLKSMEVDGIQSGNEQWKAGVVAILGNELQVLPYKAEIRSVEHYKNCLLTLKANPQDRFCFGIARDSIFNQLESYNTCAPGLPPCLAHDLFEGVIQYDLAIAIRKLVNDGCFTYQHINGAIRTFSFKGDNKGDRQALLSPKSERLKGHAVQNWIFLRFLPLLLLGRIFNYEHNVWQLILLLREITELICASNISLVQVLHLQHLINEYLEQRKKMCPEVPLRPKHHYMYHYPFLILKCGPQVRLWTLRLESKHMFFKRSARSAQNFINVIKHLAESHQLFQSYVLRGNSFSNDIDGGSNAFYFDESMFTVEITEAIANILHSKKYHSEWLSDFGFLSLGSDFASRPISIPIDDLADYCPLWGYRIGSNVYLILKHAILDA</sequence>
<accession>A0ABM4C8N5</accession>
<feature type="domain" description="C2H2-type" evidence="1">
    <location>
        <begin position="104"/>
        <end position="129"/>
    </location>
</feature>
<evidence type="ECO:0000259" key="1">
    <source>
        <dbReference type="SMART" id="SM00355"/>
    </source>
</evidence>
<organism evidence="2 3">
    <name type="scientific">Hydra vulgaris</name>
    <name type="common">Hydra</name>
    <name type="synonym">Hydra attenuata</name>
    <dbReference type="NCBI Taxonomy" id="6087"/>
    <lineage>
        <taxon>Eukaryota</taxon>
        <taxon>Metazoa</taxon>
        <taxon>Cnidaria</taxon>
        <taxon>Hydrozoa</taxon>
        <taxon>Hydroidolina</taxon>
        <taxon>Anthoathecata</taxon>
        <taxon>Aplanulata</taxon>
        <taxon>Hydridae</taxon>
        <taxon>Hydra</taxon>
    </lineage>
</organism>
<reference evidence="3" key="1">
    <citation type="submission" date="2025-08" db="UniProtKB">
        <authorList>
            <consortium name="RefSeq"/>
        </authorList>
    </citation>
    <scope>IDENTIFICATION</scope>
</reference>
<dbReference type="PANTHER" id="PTHR31912">
    <property type="entry name" value="IP13529P"/>
    <property type="match status" value="1"/>
</dbReference>
<dbReference type="RefSeq" id="XP_065657980.1">
    <property type="nucleotide sequence ID" value="XM_065801908.1"/>
</dbReference>
<gene>
    <name evidence="3" type="primary">LOC136082501</name>
</gene>
<name>A0ABM4C8N5_HYDVU</name>
<evidence type="ECO:0000313" key="2">
    <source>
        <dbReference type="Proteomes" id="UP001652625"/>
    </source>
</evidence>
<feature type="domain" description="C2H2-type" evidence="1">
    <location>
        <begin position="2"/>
        <end position="24"/>
    </location>
</feature>
<feature type="domain" description="C2H2-type" evidence="1">
    <location>
        <begin position="30"/>
        <end position="55"/>
    </location>
</feature>
<keyword evidence="2" id="KW-1185">Reference proteome</keyword>
<proteinExistence type="predicted"/>
<evidence type="ECO:0000313" key="3">
    <source>
        <dbReference type="RefSeq" id="XP_065657980.1"/>
    </source>
</evidence>
<protein>
    <submittedName>
        <fullName evidence="3">Uncharacterized protein LOC136082501</fullName>
    </submittedName>
</protein>
<dbReference type="Proteomes" id="UP001652625">
    <property type="component" value="Chromosome 07"/>
</dbReference>
<dbReference type="PANTHER" id="PTHR31912:SF35">
    <property type="entry name" value="C2H2-TYPE DOMAIN-CONTAINING PROTEIN"/>
    <property type="match status" value="1"/>
</dbReference>
<dbReference type="InterPro" id="IPR013087">
    <property type="entry name" value="Znf_C2H2_type"/>
</dbReference>